<dbReference type="EMBL" id="HBDZ01000111">
    <property type="protein sequence ID" value="CAD8227525.1"/>
    <property type="molecule type" value="Transcribed_RNA"/>
</dbReference>
<dbReference type="AlphaFoldDB" id="A0A7R9XT77"/>
<sequence length="136" mass="14351">MATSQALAVENLRQAIAKAEAIGADVALERAAQVSRDEARQGARRATRELRKMTNAEGRRVWCALPNGVLTKIPRAEGVERAEASEARAGREHDEGDRRLKQLVLKLETECGGAAPGAAGSGLIKALVGLGQGGDR</sequence>
<reference evidence="1" key="1">
    <citation type="submission" date="2021-01" db="EMBL/GenBank/DDBJ databases">
        <authorList>
            <person name="Corre E."/>
            <person name="Pelletier E."/>
            <person name="Niang G."/>
            <person name="Scheremetjew M."/>
            <person name="Finn R."/>
            <person name="Kale V."/>
            <person name="Holt S."/>
            <person name="Cochrane G."/>
            <person name="Meng A."/>
            <person name="Brown T."/>
            <person name="Cohen L."/>
        </authorList>
    </citation>
    <scope>NUCLEOTIDE SEQUENCE</scope>
    <source>
        <strain evidence="1">CCMP1413</strain>
    </source>
</reference>
<evidence type="ECO:0008006" key="2">
    <source>
        <dbReference type="Google" id="ProtNLM"/>
    </source>
</evidence>
<gene>
    <name evidence="1" type="ORF">PCOL08062_LOCUS95</name>
</gene>
<proteinExistence type="predicted"/>
<accession>A0A7R9XT77</accession>
<name>A0A7R9XT77_9VIRI</name>
<protein>
    <recommendedName>
        <fullName evidence="2">P53 and DNA damage-regulated protein 1</fullName>
    </recommendedName>
</protein>
<organism evidence="1">
    <name type="scientific">Prasinoderma coloniale</name>
    <dbReference type="NCBI Taxonomy" id="156133"/>
    <lineage>
        <taxon>Eukaryota</taxon>
        <taxon>Viridiplantae</taxon>
        <taxon>Prasinodermophyta</taxon>
        <taxon>Prasinodermophyceae</taxon>
        <taxon>Prasinodermales</taxon>
        <taxon>Prasinodermaceae</taxon>
        <taxon>Prasinoderma</taxon>
    </lineage>
</organism>
<evidence type="ECO:0000313" key="1">
    <source>
        <dbReference type="EMBL" id="CAD8227525.1"/>
    </source>
</evidence>